<dbReference type="AlphaFoldDB" id="A0AAW2E8J1"/>
<evidence type="ECO:0000313" key="2">
    <source>
        <dbReference type="EMBL" id="KAL0099708.1"/>
    </source>
</evidence>
<comment type="caution">
    <text evidence="2">The sequence shown here is derived from an EMBL/GenBank/DDBJ whole genome shotgun (WGS) entry which is preliminary data.</text>
</comment>
<gene>
    <name evidence="2" type="ORF">PUN28_019839</name>
</gene>
<dbReference type="PROSITE" id="PS50053">
    <property type="entry name" value="UBIQUITIN_2"/>
    <property type="match status" value="1"/>
</dbReference>
<dbReference type="Gene3D" id="3.10.20.90">
    <property type="entry name" value="Phosphatidylinositol 3-kinase Catalytic Subunit, Chain A, domain 1"/>
    <property type="match status" value="1"/>
</dbReference>
<dbReference type="GO" id="GO:0070449">
    <property type="term" value="C:elongin complex"/>
    <property type="evidence" value="ECO:0007669"/>
    <property type="project" value="InterPro"/>
</dbReference>
<dbReference type="GO" id="GO:0030891">
    <property type="term" value="C:VCB complex"/>
    <property type="evidence" value="ECO:0007669"/>
    <property type="project" value="InterPro"/>
</dbReference>
<keyword evidence="3" id="KW-1185">Reference proteome</keyword>
<dbReference type="InterPro" id="IPR029071">
    <property type="entry name" value="Ubiquitin-like_domsf"/>
</dbReference>
<protein>
    <recommendedName>
        <fullName evidence="1">Ubiquitin-like domain-containing protein</fullName>
    </recommendedName>
</protein>
<accession>A0AAW2E8J1</accession>
<reference evidence="2 3" key="1">
    <citation type="submission" date="2023-03" db="EMBL/GenBank/DDBJ databases">
        <title>High recombination rates correlate with genetic variation in Cardiocondyla obscurior ants.</title>
        <authorList>
            <person name="Errbii M."/>
        </authorList>
    </citation>
    <scope>NUCLEOTIDE SEQUENCE [LARGE SCALE GENOMIC DNA]</scope>
    <source>
        <strain evidence="2">Alpha-2009</strain>
        <tissue evidence="2">Whole body</tissue>
    </source>
</reference>
<evidence type="ECO:0000313" key="3">
    <source>
        <dbReference type="Proteomes" id="UP001430953"/>
    </source>
</evidence>
<name>A0AAW2E8J1_9HYME</name>
<proteinExistence type="predicted"/>
<dbReference type="EMBL" id="JADYXP020000027">
    <property type="protein sequence ID" value="KAL0099708.1"/>
    <property type="molecule type" value="Genomic_DNA"/>
</dbReference>
<dbReference type="Proteomes" id="UP001430953">
    <property type="component" value="Unassembled WGS sequence"/>
</dbReference>
<sequence>MFTPWNIMSRSSSPELENNPVHLMIRRNKTTIILETSESSSVLELKKMIEAILKVKPKDQQLFLVYVNESSLNKYMKLSDHVLLSDYGLEPLSAKVTNPAIVGLTLRQKDGSFEHLEIAPYSDPEFAALPEIMDDMKVMNLYETKDL</sequence>
<evidence type="ECO:0000259" key="1">
    <source>
        <dbReference type="PROSITE" id="PS50053"/>
    </source>
</evidence>
<dbReference type="PANTHER" id="PTHR13248:SF4">
    <property type="entry name" value="ELONGIN B"/>
    <property type="match status" value="1"/>
</dbReference>
<dbReference type="InterPro" id="IPR039049">
    <property type="entry name" value="ELOB"/>
</dbReference>
<feature type="domain" description="Ubiquitin-like" evidence="1">
    <location>
        <begin position="21"/>
        <end position="91"/>
    </location>
</feature>
<dbReference type="GO" id="GO:0006368">
    <property type="term" value="P:transcription elongation by RNA polymerase II"/>
    <property type="evidence" value="ECO:0007669"/>
    <property type="project" value="InterPro"/>
</dbReference>
<dbReference type="PANTHER" id="PTHR13248">
    <property type="entry name" value="TRANSCRIPTION ELONGATION FACTOR B POLYPEPTIDE 2"/>
    <property type="match status" value="1"/>
</dbReference>
<organism evidence="2 3">
    <name type="scientific">Cardiocondyla obscurior</name>
    <dbReference type="NCBI Taxonomy" id="286306"/>
    <lineage>
        <taxon>Eukaryota</taxon>
        <taxon>Metazoa</taxon>
        <taxon>Ecdysozoa</taxon>
        <taxon>Arthropoda</taxon>
        <taxon>Hexapoda</taxon>
        <taxon>Insecta</taxon>
        <taxon>Pterygota</taxon>
        <taxon>Neoptera</taxon>
        <taxon>Endopterygota</taxon>
        <taxon>Hymenoptera</taxon>
        <taxon>Apocrita</taxon>
        <taxon>Aculeata</taxon>
        <taxon>Formicoidea</taxon>
        <taxon>Formicidae</taxon>
        <taxon>Myrmicinae</taxon>
        <taxon>Cardiocondyla</taxon>
    </lineage>
</organism>
<dbReference type="InterPro" id="IPR000626">
    <property type="entry name" value="Ubiquitin-like_dom"/>
</dbReference>
<dbReference type="SUPFAM" id="SSF54236">
    <property type="entry name" value="Ubiquitin-like"/>
    <property type="match status" value="1"/>
</dbReference>